<proteinExistence type="predicted"/>
<dbReference type="InterPro" id="IPR009057">
    <property type="entry name" value="Homeodomain-like_sf"/>
</dbReference>
<dbReference type="Proteomes" id="UP000198666">
    <property type="component" value="Unassembled WGS sequence"/>
</dbReference>
<protein>
    <submittedName>
        <fullName evidence="6">DNA-binding transcriptional regulator, MurR/RpiR family, contains HTH and SIS domains</fullName>
    </submittedName>
</protein>
<dbReference type="EMBL" id="FMZB01000006">
    <property type="protein sequence ID" value="SDD05299.1"/>
    <property type="molecule type" value="Genomic_DNA"/>
</dbReference>
<dbReference type="Gene3D" id="1.10.10.10">
    <property type="entry name" value="Winged helix-like DNA-binding domain superfamily/Winged helix DNA-binding domain"/>
    <property type="match status" value="1"/>
</dbReference>
<evidence type="ECO:0000259" key="4">
    <source>
        <dbReference type="PROSITE" id="PS51071"/>
    </source>
</evidence>
<keyword evidence="1" id="KW-0805">Transcription regulation</keyword>
<dbReference type="InterPro" id="IPR046348">
    <property type="entry name" value="SIS_dom_sf"/>
</dbReference>
<dbReference type="InterPro" id="IPR001347">
    <property type="entry name" value="SIS_dom"/>
</dbReference>
<dbReference type="InterPro" id="IPR000281">
    <property type="entry name" value="HTH_RpiR"/>
</dbReference>
<keyword evidence="7" id="KW-1185">Reference proteome</keyword>
<dbReference type="STRING" id="361279.SAMN05421663_106106"/>
<organism evidence="6 7">
    <name type="scientific">Terribacillus halophilus</name>
    <dbReference type="NCBI Taxonomy" id="361279"/>
    <lineage>
        <taxon>Bacteria</taxon>
        <taxon>Bacillati</taxon>
        <taxon>Bacillota</taxon>
        <taxon>Bacilli</taxon>
        <taxon>Bacillales</taxon>
        <taxon>Bacillaceae</taxon>
        <taxon>Terribacillus</taxon>
    </lineage>
</organism>
<dbReference type="GO" id="GO:0003700">
    <property type="term" value="F:DNA-binding transcription factor activity"/>
    <property type="evidence" value="ECO:0007669"/>
    <property type="project" value="InterPro"/>
</dbReference>
<gene>
    <name evidence="6" type="ORF">SAMN05421663_106106</name>
</gene>
<dbReference type="PROSITE" id="PS51464">
    <property type="entry name" value="SIS"/>
    <property type="match status" value="1"/>
</dbReference>
<evidence type="ECO:0000256" key="1">
    <source>
        <dbReference type="ARBA" id="ARBA00023015"/>
    </source>
</evidence>
<evidence type="ECO:0000313" key="7">
    <source>
        <dbReference type="Proteomes" id="UP000198666"/>
    </source>
</evidence>
<dbReference type="OrthoDB" id="2930at2"/>
<accession>A0A1G6RKX1</accession>
<name>A0A1G6RKX1_9BACI</name>
<dbReference type="SUPFAM" id="SSF46689">
    <property type="entry name" value="Homeodomain-like"/>
    <property type="match status" value="1"/>
</dbReference>
<dbReference type="CDD" id="cd05013">
    <property type="entry name" value="SIS_RpiR"/>
    <property type="match status" value="1"/>
</dbReference>
<evidence type="ECO:0000256" key="2">
    <source>
        <dbReference type="ARBA" id="ARBA00023125"/>
    </source>
</evidence>
<dbReference type="InterPro" id="IPR035472">
    <property type="entry name" value="RpiR-like_SIS"/>
</dbReference>
<reference evidence="7" key="1">
    <citation type="submission" date="2016-10" db="EMBL/GenBank/DDBJ databases">
        <authorList>
            <person name="Varghese N."/>
            <person name="Submissions S."/>
        </authorList>
    </citation>
    <scope>NUCLEOTIDE SEQUENCE [LARGE SCALE GENOMIC DNA]</scope>
    <source>
        <strain evidence="7">DSM 21620</strain>
    </source>
</reference>
<dbReference type="GO" id="GO:1901135">
    <property type="term" value="P:carbohydrate derivative metabolic process"/>
    <property type="evidence" value="ECO:0007669"/>
    <property type="project" value="InterPro"/>
</dbReference>
<feature type="domain" description="SIS" evidence="5">
    <location>
        <begin position="125"/>
        <end position="265"/>
    </location>
</feature>
<evidence type="ECO:0000256" key="3">
    <source>
        <dbReference type="ARBA" id="ARBA00023163"/>
    </source>
</evidence>
<dbReference type="PANTHER" id="PTHR30514:SF18">
    <property type="entry name" value="RPIR-FAMILY TRANSCRIPTIONAL REGULATOR"/>
    <property type="match status" value="1"/>
</dbReference>
<evidence type="ECO:0000313" key="6">
    <source>
        <dbReference type="EMBL" id="SDD05299.1"/>
    </source>
</evidence>
<dbReference type="Pfam" id="PF01380">
    <property type="entry name" value="SIS"/>
    <property type="match status" value="1"/>
</dbReference>
<evidence type="ECO:0000259" key="5">
    <source>
        <dbReference type="PROSITE" id="PS51464"/>
    </source>
</evidence>
<dbReference type="InterPro" id="IPR036388">
    <property type="entry name" value="WH-like_DNA-bd_sf"/>
</dbReference>
<dbReference type="GO" id="GO:0003677">
    <property type="term" value="F:DNA binding"/>
    <property type="evidence" value="ECO:0007669"/>
    <property type="project" value="UniProtKB-KW"/>
</dbReference>
<dbReference type="Pfam" id="PF01418">
    <property type="entry name" value="HTH_6"/>
    <property type="match status" value="1"/>
</dbReference>
<dbReference type="InterPro" id="IPR047640">
    <property type="entry name" value="RpiR-like"/>
</dbReference>
<dbReference type="AlphaFoldDB" id="A0A1G6RKX1"/>
<keyword evidence="3" id="KW-0804">Transcription</keyword>
<sequence>MPDIYHRISSQREQMSKSQKKIANFIIEHPNQAPFLNVEGLANAAGVSDATIVRFAAFMGYRGFPEMQLALQNAMQEQLNATERFKHPSEDTQAEDQDLYAIFLRDQANIQETMEGIDMQAFHAAADTVINSKRIFILANRSAISVADLLHYHLSFIFENVEIVEPSDRAIDQISTIREEDALIALSFVRYSNHTLRLFQMAKDRGAKAIAITDGLSSPLLTAADYSFMASSISPSLTHSLTAPISLIHAFIALIGKEKADDVKKRLRTIEQAWRDFKVFSNFKPPTA</sequence>
<dbReference type="GO" id="GO:0097367">
    <property type="term" value="F:carbohydrate derivative binding"/>
    <property type="evidence" value="ECO:0007669"/>
    <property type="project" value="InterPro"/>
</dbReference>
<keyword evidence="2 6" id="KW-0238">DNA-binding</keyword>
<dbReference type="SUPFAM" id="SSF53697">
    <property type="entry name" value="SIS domain"/>
    <property type="match status" value="1"/>
</dbReference>
<dbReference type="Gene3D" id="3.40.50.10490">
    <property type="entry name" value="Glucose-6-phosphate isomerase like protein, domain 1"/>
    <property type="match status" value="1"/>
</dbReference>
<dbReference type="PANTHER" id="PTHR30514">
    <property type="entry name" value="GLUCOKINASE"/>
    <property type="match status" value="1"/>
</dbReference>
<dbReference type="PROSITE" id="PS51071">
    <property type="entry name" value="HTH_RPIR"/>
    <property type="match status" value="1"/>
</dbReference>
<dbReference type="RefSeq" id="WP_093727482.1">
    <property type="nucleotide sequence ID" value="NZ_FMZB01000006.1"/>
</dbReference>
<feature type="domain" description="HTH rpiR-type" evidence="4">
    <location>
        <begin position="2"/>
        <end position="78"/>
    </location>
</feature>